<dbReference type="InterPro" id="IPR001128">
    <property type="entry name" value="Cyt_P450"/>
</dbReference>
<comment type="cofactor">
    <cofactor evidence="2">
        <name>heme</name>
        <dbReference type="ChEBI" id="CHEBI:30413"/>
    </cofactor>
</comment>
<keyword evidence="2" id="KW-0349">Heme</keyword>
<dbReference type="GO" id="GO:0016705">
    <property type="term" value="F:oxidoreductase activity, acting on paired donors, with incorporation or reduction of molecular oxygen"/>
    <property type="evidence" value="ECO:0007669"/>
    <property type="project" value="InterPro"/>
</dbReference>
<dbReference type="GO" id="GO:0004497">
    <property type="term" value="F:monooxygenase activity"/>
    <property type="evidence" value="ECO:0007669"/>
    <property type="project" value="InterPro"/>
</dbReference>
<dbReference type="AlphaFoldDB" id="A0AAD5SET3"/>
<evidence type="ECO:0008006" key="6">
    <source>
        <dbReference type="Google" id="ProtNLM"/>
    </source>
</evidence>
<protein>
    <recommendedName>
        <fullName evidence="6">Cytochrome P450</fullName>
    </recommendedName>
</protein>
<evidence type="ECO:0000256" key="1">
    <source>
        <dbReference type="ARBA" id="ARBA00010617"/>
    </source>
</evidence>
<dbReference type="InterPro" id="IPR036396">
    <property type="entry name" value="Cyt_P450_sf"/>
</dbReference>
<feature type="binding site" description="axial binding residue" evidence="2">
    <location>
        <position position="466"/>
    </location>
    <ligand>
        <name>heme</name>
        <dbReference type="ChEBI" id="CHEBI:30413"/>
    </ligand>
    <ligandPart>
        <name>Fe</name>
        <dbReference type="ChEBI" id="CHEBI:18248"/>
    </ligandPart>
</feature>
<dbReference type="Proteomes" id="UP001212841">
    <property type="component" value="Unassembled WGS sequence"/>
</dbReference>
<accession>A0AAD5SET3</accession>
<name>A0AAD5SET3_9FUNG</name>
<comment type="caution">
    <text evidence="4">The sequence shown here is derived from an EMBL/GenBank/DDBJ whole genome shotgun (WGS) entry which is preliminary data.</text>
</comment>
<keyword evidence="3" id="KW-1133">Transmembrane helix</keyword>
<dbReference type="InterPro" id="IPR050121">
    <property type="entry name" value="Cytochrome_P450_monoxygenase"/>
</dbReference>
<keyword evidence="5" id="KW-1185">Reference proteome</keyword>
<dbReference type="GO" id="GO:0005506">
    <property type="term" value="F:iron ion binding"/>
    <property type="evidence" value="ECO:0007669"/>
    <property type="project" value="InterPro"/>
</dbReference>
<dbReference type="GO" id="GO:0020037">
    <property type="term" value="F:heme binding"/>
    <property type="evidence" value="ECO:0007669"/>
    <property type="project" value="InterPro"/>
</dbReference>
<proteinExistence type="inferred from homology"/>
<feature type="transmembrane region" description="Helical" evidence="3">
    <location>
        <begin position="12"/>
        <end position="33"/>
    </location>
</feature>
<dbReference type="PANTHER" id="PTHR24305">
    <property type="entry name" value="CYTOCHROME P450"/>
    <property type="match status" value="1"/>
</dbReference>
<dbReference type="PRINTS" id="PR00463">
    <property type="entry name" value="EP450I"/>
</dbReference>
<dbReference type="PANTHER" id="PTHR24305:SF166">
    <property type="entry name" value="CYTOCHROME P450 12A4, MITOCHONDRIAL-RELATED"/>
    <property type="match status" value="1"/>
</dbReference>
<keyword evidence="2" id="KW-0408">Iron</keyword>
<dbReference type="Pfam" id="PF00067">
    <property type="entry name" value="p450"/>
    <property type="match status" value="1"/>
</dbReference>
<dbReference type="Gene3D" id="1.10.630.10">
    <property type="entry name" value="Cytochrome P450"/>
    <property type="match status" value="1"/>
</dbReference>
<dbReference type="EMBL" id="JADGJD010000218">
    <property type="protein sequence ID" value="KAJ3053310.1"/>
    <property type="molecule type" value="Genomic_DNA"/>
</dbReference>
<evidence type="ECO:0000313" key="5">
    <source>
        <dbReference type="Proteomes" id="UP001212841"/>
    </source>
</evidence>
<organism evidence="4 5">
    <name type="scientific">Rhizophlyctis rosea</name>
    <dbReference type="NCBI Taxonomy" id="64517"/>
    <lineage>
        <taxon>Eukaryota</taxon>
        <taxon>Fungi</taxon>
        <taxon>Fungi incertae sedis</taxon>
        <taxon>Chytridiomycota</taxon>
        <taxon>Chytridiomycota incertae sedis</taxon>
        <taxon>Chytridiomycetes</taxon>
        <taxon>Rhizophlyctidales</taxon>
        <taxon>Rhizophlyctidaceae</taxon>
        <taxon>Rhizophlyctis</taxon>
    </lineage>
</organism>
<keyword evidence="2" id="KW-0479">Metal-binding</keyword>
<reference evidence="4" key="1">
    <citation type="submission" date="2020-05" db="EMBL/GenBank/DDBJ databases">
        <title>Phylogenomic resolution of chytrid fungi.</title>
        <authorList>
            <person name="Stajich J.E."/>
            <person name="Amses K."/>
            <person name="Simmons R."/>
            <person name="Seto K."/>
            <person name="Myers J."/>
            <person name="Bonds A."/>
            <person name="Quandt C.A."/>
            <person name="Barry K."/>
            <person name="Liu P."/>
            <person name="Grigoriev I."/>
            <person name="Longcore J.E."/>
            <person name="James T.Y."/>
        </authorList>
    </citation>
    <scope>NUCLEOTIDE SEQUENCE</scope>
    <source>
        <strain evidence="4">JEL0318</strain>
    </source>
</reference>
<dbReference type="PRINTS" id="PR00385">
    <property type="entry name" value="P450"/>
</dbReference>
<sequence length="526" mass="58091">MATALKDSLANLNLTPTAATTLLVLIPVSLLVVRQMFGSSSNLPTPPGTLPLIGSLRTLLPYLRDGRLVEFFADNQAALGVPLYNAALLGKLTPILSDPYEAKRLLTDTDTFVRSDTLEKLAQGVSKYALFLLPTGPTWKRHRKLVQPGFAPLHLRRTVPIATEFADRFVNVWTNLIALDEDIVIDLQHHVKCLTLDIIGMVAIGGHDFNATPGLSTPATVNAKTREMQAMEDLTDGMAKRYGSPPLVWTLLGVTEQKLKPYVDIVNQVAVNVVKRKREEESRLDSTEEGKSAKEMDVLDRLLHPPSGDALTEEEIVDEAHGFLMAGHETTSNAVLNALLFLMHNPDKRDKLVAEINDVLGKKGAPTWENLSELKYLDSVVKETQRLSNSIGINPRTTIKDTTICGHFIPKGTEVILNIHSLHRDPAHWGPDADKFTPERWTDDPLAKEAEAKGAFIPFGAGEMMCVGFRMALIKIKVILIRLLQNFTVELLPAEKQKFKWSTHGVASTYKGGILVKVHALEKLPQ</sequence>
<evidence type="ECO:0000256" key="2">
    <source>
        <dbReference type="PIRSR" id="PIRSR602401-1"/>
    </source>
</evidence>
<keyword evidence="3" id="KW-0472">Membrane</keyword>
<dbReference type="InterPro" id="IPR002401">
    <property type="entry name" value="Cyt_P450_E_grp-I"/>
</dbReference>
<keyword evidence="3" id="KW-0812">Transmembrane</keyword>
<evidence type="ECO:0000313" key="4">
    <source>
        <dbReference type="EMBL" id="KAJ3053310.1"/>
    </source>
</evidence>
<dbReference type="SUPFAM" id="SSF48264">
    <property type="entry name" value="Cytochrome P450"/>
    <property type="match status" value="1"/>
</dbReference>
<evidence type="ECO:0000256" key="3">
    <source>
        <dbReference type="SAM" id="Phobius"/>
    </source>
</evidence>
<comment type="similarity">
    <text evidence="1">Belongs to the cytochrome P450 family.</text>
</comment>
<gene>
    <name evidence="4" type="ORF">HK097_004550</name>
</gene>
<dbReference type="CDD" id="cd00302">
    <property type="entry name" value="cytochrome_P450"/>
    <property type="match status" value="1"/>
</dbReference>